<dbReference type="AlphaFoldDB" id="A0A383E6V7"/>
<dbReference type="Pfam" id="PF07883">
    <property type="entry name" value="Cupin_2"/>
    <property type="match status" value="1"/>
</dbReference>
<dbReference type="InterPro" id="IPR011051">
    <property type="entry name" value="RmlC_Cupin_sf"/>
</dbReference>
<dbReference type="EMBL" id="UINC01222867">
    <property type="protein sequence ID" value="SVE51828.1"/>
    <property type="molecule type" value="Genomic_DNA"/>
</dbReference>
<protein>
    <recommendedName>
        <fullName evidence="1">Cupin type-2 domain-containing protein</fullName>
    </recommendedName>
</protein>
<dbReference type="Gene3D" id="2.60.120.10">
    <property type="entry name" value="Jelly Rolls"/>
    <property type="match status" value="1"/>
</dbReference>
<feature type="domain" description="Cupin type-2" evidence="1">
    <location>
        <begin position="37"/>
        <end position="93"/>
    </location>
</feature>
<evidence type="ECO:0000313" key="2">
    <source>
        <dbReference type="EMBL" id="SVE51828.1"/>
    </source>
</evidence>
<name>A0A383E6V7_9ZZZZ</name>
<dbReference type="PANTHER" id="PTHR40112">
    <property type="entry name" value="H2HPP ISOMERASE"/>
    <property type="match status" value="1"/>
</dbReference>
<organism evidence="2">
    <name type="scientific">marine metagenome</name>
    <dbReference type="NCBI Taxonomy" id="408172"/>
    <lineage>
        <taxon>unclassified sequences</taxon>
        <taxon>metagenomes</taxon>
        <taxon>ecological metagenomes</taxon>
    </lineage>
</organism>
<dbReference type="SUPFAM" id="SSF51182">
    <property type="entry name" value="RmlC-like cupins"/>
    <property type="match status" value="1"/>
</dbReference>
<dbReference type="PANTHER" id="PTHR40112:SF1">
    <property type="entry name" value="H2HPP ISOMERASE"/>
    <property type="match status" value="1"/>
</dbReference>
<evidence type="ECO:0000259" key="1">
    <source>
        <dbReference type="Pfam" id="PF07883"/>
    </source>
</evidence>
<reference evidence="2" key="1">
    <citation type="submission" date="2018-05" db="EMBL/GenBank/DDBJ databases">
        <authorList>
            <person name="Lanie J.A."/>
            <person name="Ng W.-L."/>
            <person name="Kazmierczak K.M."/>
            <person name="Andrzejewski T.M."/>
            <person name="Davidsen T.M."/>
            <person name="Wayne K.J."/>
            <person name="Tettelin H."/>
            <person name="Glass J.I."/>
            <person name="Rusch D."/>
            <person name="Podicherti R."/>
            <person name="Tsui H.-C.T."/>
            <person name="Winkler M.E."/>
        </authorList>
    </citation>
    <scope>NUCLEOTIDE SEQUENCE</scope>
</reference>
<dbReference type="InterPro" id="IPR013096">
    <property type="entry name" value="Cupin_2"/>
</dbReference>
<sequence length="97" mass="10712">MTKLFFNLHDENEGIHRSLADGVSTRIFPGEQAMLSVVKIEADSESARHSHPEEQWGVLLEGSGVRVQDDIEHPVSAGDFWQTPGGISHSFRAGWKG</sequence>
<dbReference type="InterPro" id="IPR052535">
    <property type="entry name" value="Bacilysin_H2HPP_isomerase"/>
</dbReference>
<proteinExistence type="predicted"/>
<gene>
    <name evidence="2" type="ORF">METZ01_LOCUS504682</name>
</gene>
<accession>A0A383E6V7</accession>
<feature type="non-terminal residue" evidence="2">
    <location>
        <position position="97"/>
    </location>
</feature>
<dbReference type="InterPro" id="IPR014710">
    <property type="entry name" value="RmlC-like_jellyroll"/>
</dbReference>